<protein>
    <submittedName>
        <fullName evidence="3">Uncharacterized protein</fullName>
    </submittedName>
</protein>
<sequence length="769" mass="84914">MNSNQYSNYGFNNQPAGKHNLPPIAAISSAVNYRATASRTTRPNDNTTGYTGQAQQGMYNQGGYQAASYPESSNPAYQYNNSSYPTNSATPYPDQQSNNFNTFNQRPADPPSNSQPSYLVPQPIKANAATYSDSRFAMFPEPNSQKHLDNYIKPSQNYNNYTPLPNFKDLTSGYSQQQYTPQGQGQPSKQSPVPKPNDPNKMTGYSGMTQMPPSDWLNKPEYQNNKSKPRTEAATDLYSKKLQSMSVPVSSNAQPNFQPMEAKPQYQNSSGQNYGYAQAHGQGDNKTLTPGYRTNTGNNNNTVSPYQMFNSPQGAQGDFSSIRDHDGFKVPQQIQNLPDVNVKSGNPYQNSAHLNTSNSGGQYIPESTKSFQRESSKNVQQQNPPPNKSSKGAKSAARYPYAEHKRTDSLPNIAQYDYKINDRMQPAMTQPRNPSMKQSYSLNNLNMASPSDNRYPGSQLNSNSPLDNRLISYASSESLHSSYMKDLNFADPRYSHPGATSQSPNSKSIDNRSHQSYQNMDYNYRNTGQFPGQGGKATTLDNRLTNVSTKQQDSNLHSSGYPPNDNKTMSSDNQMKTSYPSSSFISDKFNSMAAGNNFQAQNDSSIQQHSSGDQNSYNFQAQQYSGATQQLSDPVDVNISRSYYPQQQNDMLSNRSLPGRSSVSPHRTKLQSPHHVTASPYSRDLLIPSPHSTGGSPRSSVLTSPLNTLQSSSQYKVPPSPKDPTAPQNSNSPSPKGSITNSPHSTVPLSPYNSIPYFSTQYLAIFQSI</sequence>
<dbReference type="GeneID" id="113468643"/>
<feature type="compositionally biased region" description="Polar residues" evidence="1">
    <location>
        <begin position="35"/>
        <end position="63"/>
    </location>
</feature>
<dbReference type="PaxDb" id="121845-A0A3Q0IZ56"/>
<dbReference type="AlphaFoldDB" id="A0A3Q0IZ56"/>
<feature type="compositionally biased region" description="Polar residues" evidence="1">
    <location>
        <begin position="646"/>
        <end position="665"/>
    </location>
</feature>
<feature type="compositionally biased region" description="Polar residues" evidence="1">
    <location>
        <begin position="338"/>
        <end position="370"/>
    </location>
</feature>
<evidence type="ECO:0000313" key="3">
    <source>
        <dbReference type="RefSeq" id="XP_026681527.1"/>
    </source>
</evidence>
<feature type="compositionally biased region" description="Polar residues" evidence="1">
    <location>
        <begin position="690"/>
        <end position="715"/>
    </location>
</feature>
<evidence type="ECO:0000313" key="2">
    <source>
        <dbReference type="Proteomes" id="UP000079169"/>
    </source>
</evidence>
<evidence type="ECO:0000256" key="1">
    <source>
        <dbReference type="SAM" id="MobiDB-lite"/>
    </source>
</evidence>
<keyword evidence="2" id="KW-1185">Reference proteome</keyword>
<feature type="region of interest" description="Disordered" evidence="1">
    <location>
        <begin position="493"/>
        <end position="513"/>
    </location>
</feature>
<gene>
    <name evidence="3" type="primary">LOC113468643</name>
</gene>
<feature type="compositionally biased region" description="Polar residues" evidence="1">
    <location>
        <begin position="498"/>
        <end position="513"/>
    </location>
</feature>
<dbReference type="RefSeq" id="XP_026681527.1">
    <property type="nucleotide sequence ID" value="XM_026825726.1"/>
</dbReference>
<feature type="region of interest" description="Disordered" evidence="1">
    <location>
        <begin position="646"/>
        <end position="747"/>
    </location>
</feature>
<dbReference type="KEGG" id="dci:113468643"/>
<organism evidence="2 3">
    <name type="scientific">Diaphorina citri</name>
    <name type="common">Asian citrus psyllid</name>
    <dbReference type="NCBI Taxonomy" id="121845"/>
    <lineage>
        <taxon>Eukaryota</taxon>
        <taxon>Metazoa</taxon>
        <taxon>Ecdysozoa</taxon>
        <taxon>Arthropoda</taxon>
        <taxon>Hexapoda</taxon>
        <taxon>Insecta</taxon>
        <taxon>Pterygota</taxon>
        <taxon>Neoptera</taxon>
        <taxon>Paraneoptera</taxon>
        <taxon>Hemiptera</taxon>
        <taxon>Sternorrhyncha</taxon>
        <taxon>Psylloidea</taxon>
        <taxon>Psyllidae</taxon>
        <taxon>Diaphorininae</taxon>
        <taxon>Diaphorina</taxon>
    </lineage>
</organism>
<feature type="region of interest" description="Disordered" evidence="1">
    <location>
        <begin position="35"/>
        <end position="120"/>
    </location>
</feature>
<feature type="compositionally biased region" description="Polar residues" evidence="1">
    <location>
        <begin position="153"/>
        <end position="163"/>
    </location>
</feature>
<feature type="compositionally biased region" description="Polar residues" evidence="1">
    <location>
        <begin position="427"/>
        <end position="464"/>
    </location>
</feature>
<dbReference type="Proteomes" id="UP000079169">
    <property type="component" value="Unplaced"/>
</dbReference>
<reference evidence="3" key="1">
    <citation type="submission" date="2025-08" db="UniProtKB">
        <authorList>
            <consortium name="RefSeq"/>
        </authorList>
    </citation>
    <scope>IDENTIFICATION</scope>
</reference>
<dbReference type="STRING" id="121845.A0A3Q0IZ56"/>
<feature type="region of interest" description="Disordered" evidence="1">
    <location>
        <begin position="338"/>
        <end position="412"/>
    </location>
</feature>
<feature type="region of interest" description="Disordered" evidence="1">
    <location>
        <begin position="547"/>
        <end position="581"/>
    </location>
</feature>
<feature type="compositionally biased region" description="Polar residues" evidence="1">
    <location>
        <begin position="377"/>
        <end position="392"/>
    </location>
</feature>
<feature type="compositionally biased region" description="Polar residues" evidence="1">
    <location>
        <begin position="726"/>
        <end position="747"/>
    </location>
</feature>
<feature type="region of interest" description="Disordered" evidence="1">
    <location>
        <begin position="153"/>
        <end position="231"/>
    </location>
</feature>
<feature type="compositionally biased region" description="Polar residues" evidence="1">
    <location>
        <begin position="70"/>
        <end position="117"/>
    </location>
</feature>
<accession>A0A3Q0IZ56</accession>
<feature type="compositionally biased region" description="Polar residues" evidence="1">
    <location>
        <begin position="547"/>
        <end position="558"/>
    </location>
</feature>
<feature type="compositionally biased region" description="Low complexity" evidence="1">
    <location>
        <begin position="171"/>
        <end position="192"/>
    </location>
</feature>
<feature type="region of interest" description="Disordered" evidence="1">
    <location>
        <begin position="426"/>
        <end position="464"/>
    </location>
</feature>
<proteinExistence type="predicted"/>
<name>A0A3Q0IZ56_DIACI</name>
<feature type="compositionally biased region" description="Polar residues" evidence="1">
    <location>
        <begin position="565"/>
        <end position="581"/>
    </location>
</feature>